<dbReference type="PANTHER" id="PTHR43016:SF13">
    <property type="entry name" value="PRESEQUENCE PROTEASE, MITOCHONDRIAL"/>
    <property type="match status" value="1"/>
</dbReference>
<sequence length="530" mass="58177">YKASLSAEQIAELVENTKRLRAFQETPSTQEELEKIPLLRLSDIGKEAAPLYNKEENVDGTTLVSHEIDTNGIAYIDLLFDAAAVPGDKVEYLGVLKGILGMVDTEHYSYRELSNEIDIHSGGIYPAVDVFADTAHPGNYCAKFEMKAKVLYAELDFAFDMMEEILLTSKLTDEKRLYEIIARMKSRMQMRLNSAGHQAAANRAMSYFSGTAAFGDRTTGISFYKTTELLEEQFDDKKEELTGILKELMAVLFRKENLLVSVTAEPEALDKIKERIRLLQKKLDAACAEAAGEETADAAAGAENAGAAACADRADKVSALHGLAAPLGKKNEGFATSSQVQYVATAGNFCRAGCTYTGALRILKTIMAYEYLWTNIRVQGGAYGCMSGYGRTGDTYFVSYRDPNLGRTLQVYEGITEYLKSFSVSDRDMTKYIIGTMSEVDTPQNPQAKGARSLAAYLCHITQEDLQRERDEILSATPGNIRALAPLVEAVLKEHCICVIGNGEKIKEEKELFCEVKPLIGSGSDGSQPG</sequence>
<comment type="caution">
    <text evidence="2">The sequence shown here is derived from an EMBL/GenBank/DDBJ whole genome shotgun (WGS) entry which is preliminary data.</text>
</comment>
<dbReference type="GO" id="GO:0016485">
    <property type="term" value="P:protein processing"/>
    <property type="evidence" value="ECO:0007669"/>
    <property type="project" value="TreeGrafter"/>
</dbReference>
<dbReference type="Pfam" id="PF22516">
    <property type="entry name" value="PreP_C"/>
    <property type="match status" value="1"/>
</dbReference>
<dbReference type="AlphaFoldDB" id="C6LGV1"/>
<name>C6LGV1_9FIRM</name>
<evidence type="ECO:0000313" key="2">
    <source>
        <dbReference type="EMBL" id="EET60010.1"/>
    </source>
</evidence>
<protein>
    <submittedName>
        <fullName evidence="2">Peptidase M16C associated</fullName>
    </submittedName>
</protein>
<dbReference type="EMBL" id="ACCL02000013">
    <property type="protein sequence ID" value="EET60010.1"/>
    <property type="molecule type" value="Genomic_DNA"/>
</dbReference>
<gene>
    <name evidence="2" type="ORF">BRYFOR_07861</name>
</gene>
<reference evidence="2" key="1">
    <citation type="submission" date="2009-07" db="EMBL/GenBank/DDBJ databases">
        <authorList>
            <person name="Weinstock G."/>
            <person name="Sodergren E."/>
            <person name="Clifton S."/>
            <person name="Fulton L."/>
            <person name="Fulton B."/>
            <person name="Courtney L."/>
            <person name="Fronick C."/>
            <person name="Harrison M."/>
            <person name="Strong C."/>
            <person name="Farmer C."/>
            <person name="Delahaunty K."/>
            <person name="Markovic C."/>
            <person name="Hall O."/>
            <person name="Minx P."/>
            <person name="Tomlinson C."/>
            <person name="Mitreva M."/>
            <person name="Nelson J."/>
            <person name="Hou S."/>
            <person name="Wollam A."/>
            <person name="Pepin K.H."/>
            <person name="Johnson M."/>
            <person name="Bhonagiri V."/>
            <person name="Nash W.E."/>
            <person name="Warren W."/>
            <person name="Chinwalla A."/>
            <person name="Mardis E.R."/>
            <person name="Wilson R.K."/>
        </authorList>
    </citation>
    <scope>NUCLEOTIDE SEQUENCE [LARGE SCALE GENOMIC DNA]</scope>
    <source>
        <strain evidence="2">DSM 14469</strain>
    </source>
</reference>
<feature type="domain" description="Peptidase M16C associated" evidence="1">
    <location>
        <begin position="2"/>
        <end position="230"/>
    </location>
</feature>
<dbReference type="Gene3D" id="3.30.830.10">
    <property type="entry name" value="Metalloenzyme, LuxS/M16 peptidase-like"/>
    <property type="match status" value="2"/>
</dbReference>
<dbReference type="PANTHER" id="PTHR43016">
    <property type="entry name" value="PRESEQUENCE PROTEASE"/>
    <property type="match status" value="1"/>
</dbReference>
<dbReference type="SMART" id="SM01264">
    <property type="entry name" value="M16C_associated"/>
    <property type="match status" value="1"/>
</dbReference>
<dbReference type="GO" id="GO:0046872">
    <property type="term" value="F:metal ion binding"/>
    <property type="evidence" value="ECO:0007669"/>
    <property type="project" value="InterPro"/>
</dbReference>
<accession>C6LGV1</accession>
<organism evidence="2 3">
    <name type="scientific">Marvinbryantia formatexigens DSM 14469</name>
    <dbReference type="NCBI Taxonomy" id="478749"/>
    <lineage>
        <taxon>Bacteria</taxon>
        <taxon>Bacillati</taxon>
        <taxon>Bacillota</taxon>
        <taxon>Clostridia</taxon>
        <taxon>Lachnospirales</taxon>
        <taxon>Lachnospiraceae</taxon>
        <taxon>Marvinbryantia</taxon>
    </lineage>
</organism>
<dbReference type="InterPro" id="IPR011249">
    <property type="entry name" value="Metalloenz_LuxS/M16"/>
</dbReference>
<evidence type="ECO:0000313" key="3">
    <source>
        <dbReference type="Proteomes" id="UP000005561"/>
    </source>
</evidence>
<dbReference type="Pfam" id="PF08367">
    <property type="entry name" value="M16C_assoc"/>
    <property type="match status" value="1"/>
</dbReference>
<dbReference type="GO" id="GO:0004222">
    <property type="term" value="F:metalloendopeptidase activity"/>
    <property type="evidence" value="ECO:0007669"/>
    <property type="project" value="TreeGrafter"/>
</dbReference>
<keyword evidence="3" id="KW-1185">Reference proteome</keyword>
<dbReference type="Proteomes" id="UP000005561">
    <property type="component" value="Unassembled WGS sequence"/>
</dbReference>
<dbReference type="SUPFAM" id="SSF63411">
    <property type="entry name" value="LuxS/MPP-like metallohydrolase"/>
    <property type="match status" value="2"/>
</dbReference>
<dbReference type="STRING" id="168384.SAMN05660368_01218"/>
<dbReference type="InterPro" id="IPR055130">
    <property type="entry name" value="PreP_C"/>
</dbReference>
<dbReference type="InterPro" id="IPR013578">
    <property type="entry name" value="Peptidase_M16C_assoc"/>
</dbReference>
<feature type="non-terminal residue" evidence="2">
    <location>
        <position position="1"/>
    </location>
</feature>
<evidence type="ECO:0000259" key="1">
    <source>
        <dbReference type="SMART" id="SM01264"/>
    </source>
</evidence>
<dbReference type="eggNOG" id="COG1026">
    <property type="taxonomic scope" value="Bacteria"/>
</dbReference>
<proteinExistence type="predicted"/>